<sequence>MPLCKYHGVSAWRGMSDELAAASAKPGDWLVTAEQALVMLPALKPMTLRVWTFRGRLTSAEQTPQGRALYWLSDIDALMRGDVPTKTPQTPRPGVVYYARMRDGLIKIGYTADLYTRIRALRIRQDAVLATEPGGRDLEILRHAQFGAIRHGKTEDFDAVDELLGHVAAVRDEYGPPVITPRRAISA</sequence>
<dbReference type="EMBL" id="QWKP01000211">
    <property type="protein sequence ID" value="RHA38726.1"/>
    <property type="molecule type" value="Genomic_DNA"/>
</dbReference>
<keyword evidence="2" id="KW-1185">Reference proteome</keyword>
<evidence type="ECO:0000313" key="2">
    <source>
        <dbReference type="Proteomes" id="UP000283374"/>
    </source>
</evidence>
<accession>A0A413RJL6</accession>
<reference evidence="1 2" key="1">
    <citation type="submission" date="2018-08" db="EMBL/GenBank/DDBJ databases">
        <title>Cellulomonas rhizosphaerae sp. nov., a novel actinomycete isolated from soil.</title>
        <authorList>
            <person name="Tian Y."/>
        </authorList>
    </citation>
    <scope>NUCLEOTIDE SEQUENCE [LARGE SCALE GENOMIC DNA]</scope>
    <source>
        <strain evidence="1 2">NEAU-TCZ24</strain>
    </source>
</reference>
<evidence type="ECO:0000313" key="1">
    <source>
        <dbReference type="EMBL" id="RHA38726.1"/>
    </source>
</evidence>
<dbReference type="AlphaFoldDB" id="A0A413RJL6"/>
<comment type="caution">
    <text evidence="1">The sequence shown here is derived from an EMBL/GenBank/DDBJ whole genome shotgun (WGS) entry which is preliminary data.</text>
</comment>
<gene>
    <name evidence="1" type="ORF">D1825_13410</name>
</gene>
<proteinExistence type="predicted"/>
<protein>
    <recommendedName>
        <fullName evidence="3">GIY-YIG nuclease family protein</fullName>
    </recommendedName>
</protein>
<dbReference type="Proteomes" id="UP000283374">
    <property type="component" value="Unassembled WGS sequence"/>
</dbReference>
<name>A0A413RJL6_9CELL</name>
<evidence type="ECO:0008006" key="3">
    <source>
        <dbReference type="Google" id="ProtNLM"/>
    </source>
</evidence>
<organism evidence="1 2">
    <name type="scientific">Cellulomonas rhizosphaerae</name>
    <dbReference type="NCBI Taxonomy" id="2293719"/>
    <lineage>
        <taxon>Bacteria</taxon>
        <taxon>Bacillati</taxon>
        <taxon>Actinomycetota</taxon>
        <taxon>Actinomycetes</taxon>
        <taxon>Micrococcales</taxon>
        <taxon>Cellulomonadaceae</taxon>
        <taxon>Cellulomonas</taxon>
    </lineage>
</organism>